<reference evidence="2" key="1">
    <citation type="submission" date="2019-03" db="EMBL/GenBank/DDBJ databases">
        <title>Long read genome sequence of the mycoparasitic Pythium oligandrum ATCC 38472 isolated from sugarbeet rhizosphere.</title>
        <authorList>
            <person name="Gaulin E."/>
        </authorList>
    </citation>
    <scope>NUCLEOTIDE SEQUENCE</scope>
    <source>
        <strain evidence="2">ATCC 38472_TT</strain>
    </source>
</reference>
<evidence type="ECO:0000256" key="1">
    <source>
        <dbReference type="SAM" id="MobiDB-lite"/>
    </source>
</evidence>
<feature type="compositionally biased region" description="Polar residues" evidence="1">
    <location>
        <begin position="415"/>
        <end position="429"/>
    </location>
</feature>
<feature type="region of interest" description="Disordered" evidence="1">
    <location>
        <begin position="359"/>
        <end position="393"/>
    </location>
</feature>
<dbReference type="Proteomes" id="UP000794436">
    <property type="component" value="Unassembled WGS sequence"/>
</dbReference>
<organism evidence="2 3">
    <name type="scientific">Pythium oligandrum</name>
    <name type="common">Mycoparasitic fungus</name>
    <dbReference type="NCBI Taxonomy" id="41045"/>
    <lineage>
        <taxon>Eukaryota</taxon>
        <taxon>Sar</taxon>
        <taxon>Stramenopiles</taxon>
        <taxon>Oomycota</taxon>
        <taxon>Peronosporomycetes</taxon>
        <taxon>Pythiales</taxon>
        <taxon>Pythiaceae</taxon>
        <taxon>Pythium</taxon>
    </lineage>
</organism>
<keyword evidence="3" id="KW-1185">Reference proteome</keyword>
<feature type="region of interest" description="Disordered" evidence="1">
    <location>
        <begin position="36"/>
        <end position="96"/>
    </location>
</feature>
<proteinExistence type="predicted"/>
<dbReference type="AlphaFoldDB" id="A0A8K1C3Y1"/>
<feature type="compositionally biased region" description="Basic and acidic residues" evidence="1">
    <location>
        <begin position="43"/>
        <end position="56"/>
    </location>
</feature>
<feature type="region of interest" description="Disordered" evidence="1">
    <location>
        <begin position="152"/>
        <end position="202"/>
    </location>
</feature>
<gene>
    <name evidence="2" type="ORF">Poli38472_008546</name>
</gene>
<dbReference type="EMBL" id="SPLM01000146">
    <property type="protein sequence ID" value="TMW55898.1"/>
    <property type="molecule type" value="Genomic_DNA"/>
</dbReference>
<feature type="region of interest" description="Disordered" evidence="1">
    <location>
        <begin position="322"/>
        <end position="343"/>
    </location>
</feature>
<feature type="region of interest" description="Disordered" evidence="1">
    <location>
        <begin position="415"/>
        <end position="466"/>
    </location>
</feature>
<evidence type="ECO:0000313" key="3">
    <source>
        <dbReference type="Proteomes" id="UP000794436"/>
    </source>
</evidence>
<comment type="caution">
    <text evidence="2">The sequence shown here is derived from an EMBL/GenBank/DDBJ whole genome shotgun (WGS) entry which is preliminary data.</text>
</comment>
<feature type="region of interest" description="Disordered" evidence="1">
    <location>
        <begin position="228"/>
        <end position="250"/>
    </location>
</feature>
<feature type="compositionally biased region" description="Basic residues" evidence="1">
    <location>
        <begin position="167"/>
        <end position="176"/>
    </location>
</feature>
<feature type="compositionally biased region" description="Basic and acidic residues" evidence="1">
    <location>
        <begin position="177"/>
        <end position="202"/>
    </location>
</feature>
<protein>
    <submittedName>
        <fullName evidence="2">Uncharacterized protein</fullName>
    </submittedName>
</protein>
<feature type="region of interest" description="Disordered" evidence="1">
    <location>
        <begin position="265"/>
        <end position="300"/>
    </location>
</feature>
<evidence type="ECO:0000313" key="2">
    <source>
        <dbReference type="EMBL" id="TMW55898.1"/>
    </source>
</evidence>
<feature type="compositionally biased region" description="Polar residues" evidence="1">
    <location>
        <begin position="322"/>
        <end position="335"/>
    </location>
</feature>
<dbReference type="OrthoDB" id="129756at2759"/>
<name>A0A8K1C3Y1_PYTOL</name>
<accession>A0A8K1C3Y1</accession>
<sequence length="466" mass="52698">MAVMEEVEDATGRSVALELLERARRLCLAANELALPQLQGQARDGDSKAAKPRKPELPSSSNAPRLPILPKKKRVLSAQSNKDREQSRDALPQINVTEEWRKQREAERVRQAQERAQARVLRISNQFDPCNIPEVINLPTNITNMHSIEDEQTKQEKIRQGQARAHERVRRTRQRYSKPDQREVCDSDTKPVTPEHPEKVGAFKRQTLERLRRARQKELDIKKVQVEPVESRPEVEFDDPDERKRLEKERRRETAQRLKRIQALADEQKRKEQEQFEQGLSAFKSKRQELDRVAKGLSNHRRSNLAPVGLAQSIEEGTSIESQFPNVQEASSPSSPARGDTDKAHLSVKRENAALPWSGLTIKTDPQPTAAVSSGFHDEPAPSRHSKLPPWKRPPVPILPTTCYSYKAIISSTPNILSSPTQTSPQGSYAQRFDSRYTVSAASGTTKNQSRANGSTSKQQRAIGTR</sequence>
<feature type="compositionally biased region" description="Polar residues" evidence="1">
    <location>
        <begin position="437"/>
        <end position="466"/>
    </location>
</feature>